<dbReference type="Proteomes" id="UP000198749">
    <property type="component" value="Unassembled WGS sequence"/>
</dbReference>
<dbReference type="OrthoDB" id="6117077at2"/>
<evidence type="ECO:0000313" key="3">
    <source>
        <dbReference type="Proteomes" id="UP000198749"/>
    </source>
</evidence>
<dbReference type="InterPro" id="IPR001677">
    <property type="entry name" value="TbpB_B_D"/>
</dbReference>
<organism evidence="2 3">
    <name type="scientific">Amphritea atlantica</name>
    <dbReference type="NCBI Taxonomy" id="355243"/>
    <lineage>
        <taxon>Bacteria</taxon>
        <taxon>Pseudomonadati</taxon>
        <taxon>Pseudomonadota</taxon>
        <taxon>Gammaproteobacteria</taxon>
        <taxon>Oceanospirillales</taxon>
        <taxon>Oceanospirillaceae</taxon>
        <taxon>Amphritea</taxon>
    </lineage>
</organism>
<dbReference type="SUPFAM" id="SSF56925">
    <property type="entry name" value="OMPA-like"/>
    <property type="match status" value="1"/>
</dbReference>
<dbReference type="Pfam" id="PF01298">
    <property type="entry name" value="TbpB_B_D"/>
    <property type="match status" value="1"/>
</dbReference>
<name>A0A1H9EVP8_9GAMM</name>
<dbReference type="InterPro" id="IPR011250">
    <property type="entry name" value="OMP/PagP_B-barrel"/>
</dbReference>
<keyword evidence="3" id="KW-1185">Reference proteome</keyword>
<dbReference type="AlphaFoldDB" id="A0A1H9EVP8"/>
<gene>
    <name evidence="2" type="ORF">SAMN03080615_01096</name>
</gene>
<sequence>MNNSLKATLLCCSVSLLVTGCGGGGGGSSAVVKRSFTSFSAIPPNTIVDIEGQSVESSYVANSTSVTSITDLGTDSTAKATLTYDSNGNISKLSIATDNGTVSWDSSSDSFSYSAPTLEVLSANESNYGVAIVAEDMGWDYQTLGSWVTGMGDINSAGRIGSISVGSRTDGSAVPTTGSATFVGITSGVYIDSAGTAFFVAGNTSINADFSARSLNFTTFNNNTVNGNTGATGVNSDLNLSGTLTYAAGSNNFSGSVNGTGLTGSASGYFYGPSAEEAGGTFALTGSGVENYTGAFGSKQ</sequence>
<dbReference type="EMBL" id="FOGB01000002">
    <property type="protein sequence ID" value="SEQ29721.1"/>
    <property type="molecule type" value="Genomic_DNA"/>
</dbReference>
<dbReference type="Gene3D" id="2.40.160.90">
    <property type="match status" value="1"/>
</dbReference>
<proteinExistence type="predicted"/>
<dbReference type="RefSeq" id="WP_091355019.1">
    <property type="nucleotide sequence ID" value="NZ_AP025284.1"/>
</dbReference>
<feature type="domain" description="Transferrin-binding protein B C-lobe/N-lobe beta-barrel" evidence="1">
    <location>
        <begin position="174"/>
        <end position="300"/>
    </location>
</feature>
<protein>
    <recommendedName>
        <fullName evidence="1">Transferrin-binding protein B C-lobe/N-lobe beta-barrel domain-containing protein</fullName>
    </recommendedName>
</protein>
<reference evidence="3" key="1">
    <citation type="submission" date="2016-10" db="EMBL/GenBank/DDBJ databases">
        <authorList>
            <person name="Varghese N."/>
            <person name="Submissions S."/>
        </authorList>
    </citation>
    <scope>NUCLEOTIDE SEQUENCE [LARGE SCALE GENOMIC DNA]</scope>
    <source>
        <strain evidence="3">DSM 18887</strain>
    </source>
</reference>
<evidence type="ECO:0000259" key="1">
    <source>
        <dbReference type="Pfam" id="PF01298"/>
    </source>
</evidence>
<dbReference type="STRING" id="355243.SAMN03080615_01096"/>
<dbReference type="PROSITE" id="PS51257">
    <property type="entry name" value="PROKAR_LIPOPROTEIN"/>
    <property type="match status" value="1"/>
</dbReference>
<evidence type="ECO:0000313" key="2">
    <source>
        <dbReference type="EMBL" id="SEQ29721.1"/>
    </source>
</evidence>
<accession>A0A1H9EVP8</accession>